<evidence type="ECO:0000313" key="2">
    <source>
        <dbReference type="EMBL" id="KAK1448441.1"/>
    </source>
</evidence>
<proteinExistence type="predicted"/>
<evidence type="ECO:0000313" key="3">
    <source>
        <dbReference type="Proteomes" id="UP001239213"/>
    </source>
</evidence>
<protein>
    <submittedName>
        <fullName evidence="2">Uncharacterized protein</fullName>
    </submittedName>
</protein>
<name>A0AAI9TYR4_9PEZI</name>
<sequence>MLFPIFTFPRRFPGLAVKTVSKSFKSLKPTRPSSHPAIPPFLPRDSLATLPAFRHPSVESRGETCEHGRETCIQVESSTRARSKCPTWSAPHGNLFPSDTQSSHRTRPSRGPPS</sequence>
<evidence type="ECO:0000256" key="1">
    <source>
        <dbReference type="SAM" id="MobiDB-lite"/>
    </source>
</evidence>
<dbReference type="EMBL" id="MPDP01000308">
    <property type="protein sequence ID" value="KAK1448441.1"/>
    <property type="molecule type" value="Genomic_DNA"/>
</dbReference>
<keyword evidence="3" id="KW-1185">Reference proteome</keyword>
<gene>
    <name evidence="2" type="ORF">CCUS01_11663</name>
</gene>
<accession>A0AAI9TYR4</accession>
<comment type="caution">
    <text evidence="2">The sequence shown here is derived from an EMBL/GenBank/DDBJ whole genome shotgun (WGS) entry which is preliminary data.</text>
</comment>
<dbReference type="Proteomes" id="UP001239213">
    <property type="component" value="Unassembled WGS sequence"/>
</dbReference>
<reference evidence="2" key="1">
    <citation type="submission" date="2016-11" db="EMBL/GenBank/DDBJ databases">
        <title>The genome sequence of Colletotrichum cuscutae.</title>
        <authorList>
            <person name="Baroncelli R."/>
        </authorList>
    </citation>
    <scope>NUCLEOTIDE SEQUENCE</scope>
    <source>
        <strain evidence="2">IMI 304802</strain>
    </source>
</reference>
<feature type="region of interest" description="Disordered" evidence="1">
    <location>
        <begin position="75"/>
        <end position="114"/>
    </location>
</feature>
<organism evidence="2 3">
    <name type="scientific">Colletotrichum cuscutae</name>
    <dbReference type="NCBI Taxonomy" id="1209917"/>
    <lineage>
        <taxon>Eukaryota</taxon>
        <taxon>Fungi</taxon>
        <taxon>Dikarya</taxon>
        <taxon>Ascomycota</taxon>
        <taxon>Pezizomycotina</taxon>
        <taxon>Sordariomycetes</taxon>
        <taxon>Hypocreomycetidae</taxon>
        <taxon>Glomerellales</taxon>
        <taxon>Glomerellaceae</taxon>
        <taxon>Colletotrichum</taxon>
        <taxon>Colletotrichum acutatum species complex</taxon>
    </lineage>
</organism>
<dbReference type="AlphaFoldDB" id="A0AAI9TYR4"/>